<dbReference type="Gene3D" id="3.40.50.150">
    <property type="entry name" value="Vaccinia Virus protein VP39"/>
    <property type="match status" value="1"/>
</dbReference>
<protein>
    <submittedName>
        <fullName evidence="2">Methyltransferase domain-containing protein</fullName>
    </submittedName>
</protein>
<accession>A0ABY1QC19</accession>
<keyword evidence="3" id="KW-1185">Reference proteome</keyword>
<dbReference type="EMBL" id="FXUG01000007">
    <property type="protein sequence ID" value="SMP62276.1"/>
    <property type="molecule type" value="Genomic_DNA"/>
</dbReference>
<evidence type="ECO:0000313" key="2">
    <source>
        <dbReference type="EMBL" id="SMP62276.1"/>
    </source>
</evidence>
<dbReference type="Proteomes" id="UP001158067">
    <property type="component" value="Unassembled WGS sequence"/>
</dbReference>
<proteinExistence type="predicted"/>
<dbReference type="GO" id="GO:0032259">
    <property type="term" value="P:methylation"/>
    <property type="evidence" value="ECO:0007669"/>
    <property type="project" value="UniProtKB-KW"/>
</dbReference>
<organism evidence="2 3">
    <name type="scientific">Neorhodopirellula lusitana</name>
    <dbReference type="NCBI Taxonomy" id="445327"/>
    <lineage>
        <taxon>Bacteria</taxon>
        <taxon>Pseudomonadati</taxon>
        <taxon>Planctomycetota</taxon>
        <taxon>Planctomycetia</taxon>
        <taxon>Pirellulales</taxon>
        <taxon>Pirellulaceae</taxon>
        <taxon>Neorhodopirellula</taxon>
    </lineage>
</organism>
<evidence type="ECO:0000259" key="1">
    <source>
        <dbReference type="Pfam" id="PF13649"/>
    </source>
</evidence>
<reference evidence="2 3" key="1">
    <citation type="submission" date="2017-05" db="EMBL/GenBank/DDBJ databases">
        <authorList>
            <person name="Varghese N."/>
            <person name="Submissions S."/>
        </authorList>
    </citation>
    <scope>NUCLEOTIDE SEQUENCE [LARGE SCALE GENOMIC DNA]</scope>
    <source>
        <strain evidence="2 3">DSM 25457</strain>
    </source>
</reference>
<sequence>MEPNEVPMSLSYEHAVLSEINETMRDDLSRLTAEDDSRRLQGEYTSSQVAVLRDIASLQTKAKRTFAPNENSDRAWWVTRAGLQQSTQSAVAELKASWFGDAPVADICCGLGSDLIALANRGPVTGIDINPDVLSFAAANARTALTADKLAGVKLVQADVTDSEVRSLIGDAELLHIDPDRRAGGTRHTLADDLVPNWQRVTELIAGCDGAVIKLAPATQFEGDRASSGNHESSTPTASSDFHRLWIATGGSVREQTLVCGKIMASDWMQQHQITAGGRSAVCIRDNRTHVYTYHGNLNERAPTSGPGGYLIDPDASIRAAGLTEAFANEIGASVVHQPSGFLTADDLDKLTPFAELASSAKVLETVGCDERKLKRAFRSLGAFPDVIKVRGADIDPSRLAKRLRPCGELPLGLWIGKEGKRTYAAITEVPTKG</sequence>
<dbReference type="SUPFAM" id="SSF53335">
    <property type="entry name" value="S-adenosyl-L-methionine-dependent methyltransferases"/>
    <property type="match status" value="1"/>
</dbReference>
<dbReference type="InterPro" id="IPR041698">
    <property type="entry name" value="Methyltransf_25"/>
</dbReference>
<evidence type="ECO:0000313" key="3">
    <source>
        <dbReference type="Proteomes" id="UP001158067"/>
    </source>
</evidence>
<dbReference type="Pfam" id="PF13649">
    <property type="entry name" value="Methyltransf_25"/>
    <property type="match status" value="1"/>
</dbReference>
<comment type="caution">
    <text evidence="2">The sequence shown here is derived from an EMBL/GenBank/DDBJ whole genome shotgun (WGS) entry which is preliminary data.</text>
</comment>
<dbReference type="InterPro" id="IPR029063">
    <property type="entry name" value="SAM-dependent_MTases_sf"/>
</dbReference>
<dbReference type="GO" id="GO:0008168">
    <property type="term" value="F:methyltransferase activity"/>
    <property type="evidence" value="ECO:0007669"/>
    <property type="project" value="UniProtKB-KW"/>
</dbReference>
<name>A0ABY1QC19_9BACT</name>
<gene>
    <name evidence="2" type="ORF">SAMN06265222_107281</name>
</gene>
<keyword evidence="2" id="KW-0489">Methyltransferase</keyword>
<keyword evidence="2" id="KW-0808">Transferase</keyword>
<dbReference type="CDD" id="cd02440">
    <property type="entry name" value="AdoMet_MTases"/>
    <property type="match status" value="1"/>
</dbReference>
<feature type="domain" description="Methyltransferase" evidence="1">
    <location>
        <begin position="104"/>
        <end position="164"/>
    </location>
</feature>